<feature type="binding site" evidence="15">
    <location>
        <position position="200"/>
    </location>
    <ligand>
        <name>NADP(+)</name>
        <dbReference type="ChEBI" id="CHEBI:58349"/>
    </ligand>
</feature>
<keyword evidence="7 13" id="KW-0479">Metal-binding</keyword>
<dbReference type="PROSITE" id="PS51747">
    <property type="entry name" value="CYT_DCMP_DEAMINASES_2"/>
    <property type="match status" value="1"/>
</dbReference>
<evidence type="ECO:0000256" key="2">
    <source>
        <dbReference type="ARBA" id="ARBA00004882"/>
    </source>
</evidence>
<dbReference type="EC" id="1.1.1.193" evidence="13"/>
<keyword evidence="19" id="KW-1185">Reference proteome</keyword>
<keyword evidence="11 13" id="KW-0560">Oxidoreductase</keyword>
<dbReference type="InterPro" id="IPR002125">
    <property type="entry name" value="CMP_dCMP_dom"/>
</dbReference>
<feature type="binding site" evidence="15">
    <location>
        <position position="320"/>
    </location>
    <ligand>
        <name>substrate</name>
    </ligand>
</feature>
<evidence type="ECO:0000256" key="16">
    <source>
        <dbReference type="PIRSR" id="PIRSR006769-3"/>
    </source>
</evidence>
<evidence type="ECO:0000256" key="12">
    <source>
        <dbReference type="ARBA" id="ARBA00023268"/>
    </source>
</evidence>
<gene>
    <name evidence="18" type="ORF">SAMN05192579_103271</name>
</gene>
<comment type="catalytic activity">
    <reaction evidence="13">
        <text>2,5-diamino-6-hydroxy-4-(5-phosphoribosylamino)-pyrimidine + H2O + H(+) = 5-amino-6-(5-phospho-D-ribosylamino)uracil + NH4(+)</text>
        <dbReference type="Rhea" id="RHEA:21868"/>
        <dbReference type="ChEBI" id="CHEBI:15377"/>
        <dbReference type="ChEBI" id="CHEBI:15378"/>
        <dbReference type="ChEBI" id="CHEBI:28938"/>
        <dbReference type="ChEBI" id="CHEBI:58453"/>
        <dbReference type="ChEBI" id="CHEBI:58614"/>
        <dbReference type="EC" id="3.5.4.26"/>
    </reaction>
</comment>
<dbReference type="PANTHER" id="PTHR38011">
    <property type="entry name" value="DIHYDROFOLATE REDUCTASE FAMILY PROTEIN (AFU_ORTHOLOGUE AFUA_8G06820)"/>
    <property type="match status" value="1"/>
</dbReference>
<dbReference type="Gene3D" id="3.40.430.10">
    <property type="entry name" value="Dihydrofolate Reductase, subunit A"/>
    <property type="match status" value="1"/>
</dbReference>
<dbReference type="GO" id="GO:0008835">
    <property type="term" value="F:diaminohydroxyphosphoribosylaminopyrimidine deaminase activity"/>
    <property type="evidence" value="ECO:0007669"/>
    <property type="project" value="UniProtKB-EC"/>
</dbReference>
<dbReference type="Gene3D" id="3.40.140.10">
    <property type="entry name" value="Cytidine Deaminase, domain 2"/>
    <property type="match status" value="1"/>
</dbReference>
<dbReference type="InterPro" id="IPR002734">
    <property type="entry name" value="RibDG_C"/>
</dbReference>
<evidence type="ECO:0000259" key="17">
    <source>
        <dbReference type="PROSITE" id="PS51747"/>
    </source>
</evidence>
<dbReference type="Proteomes" id="UP000198725">
    <property type="component" value="Unassembled WGS sequence"/>
</dbReference>
<dbReference type="InterPro" id="IPR016192">
    <property type="entry name" value="APOBEC/CMP_deaminase_Zn-bd"/>
</dbReference>
<accession>A0A1I4A6Y9</accession>
<comment type="similarity">
    <text evidence="4 13">In the N-terminal section; belongs to the cytidine and deoxycytidylate deaminase family.</text>
</comment>
<feature type="binding site" evidence="15">
    <location>
        <position position="211"/>
    </location>
    <ligand>
        <name>substrate</name>
    </ligand>
</feature>
<dbReference type="InterPro" id="IPR050765">
    <property type="entry name" value="Riboflavin_Biosynth_HTPR"/>
</dbReference>
<evidence type="ECO:0000256" key="3">
    <source>
        <dbReference type="ARBA" id="ARBA00004910"/>
    </source>
</evidence>
<keyword evidence="8 13" id="KW-0378">Hydrolase</keyword>
<feature type="binding site" evidence="15">
    <location>
        <position position="204"/>
    </location>
    <ligand>
        <name>NADP(+)</name>
        <dbReference type="ChEBI" id="CHEBI:58349"/>
    </ligand>
</feature>
<evidence type="ECO:0000313" key="19">
    <source>
        <dbReference type="Proteomes" id="UP000198725"/>
    </source>
</evidence>
<name>A0A1I4A6Y9_9GAMM</name>
<keyword evidence="10 13" id="KW-0521">NADP</keyword>
<dbReference type="InterPro" id="IPR011549">
    <property type="entry name" value="RibD_C"/>
</dbReference>
<dbReference type="InterPro" id="IPR024072">
    <property type="entry name" value="DHFR-like_dom_sf"/>
</dbReference>
<dbReference type="SUPFAM" id="SSF53597">
    <property type="entry name" value="Dihydrofolate reductase-like"/>
    <property type="match status" value="1"/>
</dbReference>
<reference evidence="19" key="1">
    <citation type="submission" date="2016-10" db="EMBL/GenBank/DDBJ databases">
        <authorList>
            <person name="Varghese N."/>
            <person name="Submissions S."/>
        </authorList>
    </citation>
    <scope>NUCLEOTIDE SEQUENCE [LARGE SCALE GENOMIC DNA]</scope>
    <source>
        <strain evidence="19">MO64</strain>
    </source>
</reference>
<evidence type="ECO:0000256" key="4">
    <source>
        <dbReference type="ARBA" id="ARBA00005259"/>
    </source>
</evidence>
<feature type="binding site" evidence="15">
    <location>
        <position position="158"/>
    </location>
    <ligand>
        <name>NADP(+)</name>
        <dbReference type="ChEBI" id="CHEBI:58349"/>
    </ligand>
</feature>
<keyword evidence="6 13" id="KW-0686">Riboflavin biosynthesis</keyword>
<feature type="binding site" evidence="15">
    <location>
        <begin position="322"/>
        <end position="328"/>
    </location>
    <ligand>
        <name>NADP(+)</name>
        <dbReference type="ChEBI" id="CHEBI:58349"/>
    </ligand>
</feature>
<evidence type="ECO:0000256" key="8">
    <source>
        <dbReference type="ARBA" id="ARBA00022801"/>
    </source>
</evidence>
<dbReference type="GO" id="GO:0009231">
    <property type="term" value="P:riboflavin biosynthetic process"/>
    <property type="evidence" value="ECO:0007669"/>
    <property type="project" value="UniProtKB-UniPathway"/>
</dbReference>
<protein>
    <recommendedName>
        <fullName evidence="13">Riboflavin biosynthesis protein RibD</fullName>
    </recommendedName>
    <domain>
        <recommendedName>
            <fullName evidence="13">Diaminohydroxyphosphoribosylaminopyrimidine deaminase</fullName>
            <shortName evidence="13">DRAP deaminase</shortName>
            <ecNumber evidence="13">3.5.4.26</ecNumber>
        </recommendedName>
        <alternativeName>
            <fullName evidence="13">Riboflavin-specific deaminase</fullName>
        </alternativeName>
    </domain>
    <domain>
        <recommendedName>
            <fullName evidence="13">5-amino-6-(5-phosphoribosylamino)uracil reductase</fullName>
            <ecNumber evidence="13">1.1.1.193</ecNumber>
        </recommendedName>
        <alternativeName>
            <fullName evidence="13">HTP reductase</fullName>
        </alternativeName>
    </domain>
</protein>
<dbReference type="InterPro" id="IPR016193">
    <property type="entry name" value="Cytidine_deaminase-like"/>
</dbReference>
<dbReference type="NCBIfam" id="TIGR00227">
    <property type="entry name" value="ribD_Cterm"/>
    <property type="match status" value="1"/>
</dbReference>
<dbReference type="SUPFAM" id="SSF53927">
    <property type="entry name" value="Cytidine deaminase-like"/>
    <property type="match status" value="1"/>
</dbReference>
<feature type="binding site" evidence="16">
    <location>
        <position position="54"/>
    </location>
    <ligand>
        <name>Zn(2+)</name>
        <dbReference type="ChEBI" id="CHEBI:29105"/>
        <note>catalytic</note>
    </ligand>
</feature>
<evidence type="ECO:0000256" key="6">
    <source>
        <dbReference type="ARBA" id="ARBA00022619"/>
    </source>
</evidence>
<evidence type="ECO:0000256" key="13">
    <source>
        <dbReference type="PIRNR" id="PIRNR006769"/>
    </source>
</evidence>
<dbReference type="PANTHER" id="PTHR38011:SF7">
    <property type="entry name" value="2,5-DIAMINO-6-RIBOSYLAMINO-4(3H)-PYRIMIDINONE 5'-PHOSPHATE REDUCTASE"/>
    <property type="match status" value="1"/>
</dbReference>
<feature type="binding site" evidence="16">
    <location>
        <position position="88"/>
    </location>
    <ligand>
        <name>Zn(2+)</name>
        <dbReference type="ChEBI" id="CHEBI:29105"/>
        <note>catalytic</note>
    </ligand>
</feature>
<evidence type="ECO:0000256" key="10">
    <source>
        <dbReference type="ARBA" id="ARBA00022857"/>
    </source>
</evidence>
<dbReference type="InterPro" id="IPR004794">
    <property type="entry name" value="Eubact_RibD"/>
</dbReference>
<dbReference type="NCBIfam" id="TIGR00326">
    <property type="entry name" value="eubact_ribD"/>
    <property type="match status" value="1"/>
</dbReference>
<dbReference type="RefSeq" id="WP_245734921.1">
    <property type="nucleotide sequence ID" value="NZ_FOSR01000003.1"/>
</dbReference>
<dbReference type="CDD" id="cd01284">
    <property type="entry name" value="Riboflavin_deaminase-reductase"/>
    <property type="match status" value="1"/>
</dbReference>
<feature type="domain" description="CMP/dCMP-type deaminase" evidence="17">
    <location>
        <begin position="5"/>
        <end position="127"/>
    </location>
</feature>
<dbReference type="PIRSF" id="PIRSF006769">
    <property type="entry name" value="RibD"/>
    <property type="match status" value="1"/>
</dbReference>
<sequence length="389" mass="41699">MTFTVVDHLHMAHALRLAERGLFTTQPNPRVGCVIAQGAEVVGAGFHQRAGEPHAEVFALREAGERARGATAYVTLEPCAHHGRTPPCADALVAAGVARVMIAAEDPFPKVAGRGIEKLRTAGIVVESGLLRDEARELNIGFFSRIERGRPFVRVKLAMSLDGRTALANGESKWITGAAARADVQRWRARSSAILTGSGTVLADNPRLTARLNEGFSLSPMGRGQGEGRVLATDSPDAEAMASVPPLRVVLDRHLRTPPDSHVLDDSAPTLLLHGVAAACPDDRFSQVERAVVAERNEAFDLSAVLALLAARDVNEVHVEAGPTLCGALFAAGLADELLLYVAPILLGDSARPLLKLPPLVDMAARWCLQLYDQRMLGQDQRLRFRPAS</sequence>
<dbReference type="EC" id="3.5.4.26" evidence="13"/>
<dbReference type="GO" id="GO:0050661">
    <property type="term" value="F:NADP binding"/>
    <property type="evidence" value="ECO:0007669"/>
    <property type="project" value="InterPro"/>
</dbReference>
<comment type="function">
    <text evidence="1 13">Converts 2,5-diamino-6-(ribosylamino)-4(3h)-pyrimidinone 5'-phosphate into 5-amino-6-(ribosylamino)-2,4(1h,3h)-pyrimidinedione 5'-phosphate.</text>
</comment>
<dbReference type="Pfam" id="PF00383">
    <property type="entry name" value="dCMP_cyt_deam_1"/>
    <property type="match status" value="1"/>
</dbReference>
<feature type="binding site" evidence="16">
    <location>
        <position position="79"/>
    </location>
    <ligand>
        <name>Zn(2+)</name>
        <dbReference type="ChEBI" id="CHEBI:29105"/>
        <note>catalytic</note>
    </ligand>
</feature>
<dbReference type="EMBL" id="FOSR01000003">
    <property type="protein sequence ID" value="SFK51569.1"/>
    <property type="molecule type" value="Genomic_DNA"/>
</dbReference>
<evidence type="ECO:0000256" key="7">
    <source>
        <dbReference type="ARBA" id="ARBA00022723"/>
    </source>
</evidence>
<keyword evidence="9 13" id="KW-0862">Zinc</keyword>
<evidence type="ECO:0000256" key="1">
    <source>
        <dbReference type="ARBA" id="ARBA00002151"/>
    </source>
</evidence>
<feature type="binding site" evidence="15">
    <location>
        <position position="174"/>
    </location>
    <ligand>
        <name>NADP(+)</name>
        <dbReference type="ChEBI" id="CHEBI:58349"/>
    </ligand>
</feature>
<feature type="binding site" evidence="15">
    <location>
        <position position="172"/>
    </location>
    <ligand>
        <name>substrate</name>
    </ligand>
</feature>
<comment type="similarity">
    <text evidence="5 13">In the C-terminal section; belongs to the HTP reductase family.</text>
</comment>
<comment type="pathway">
    <text evidence="3 13">Cofactor biosynthesis; riboflavin biosynthesis; 5-amino-6-(D-ribitylamino)uracil from GTP: step 3/4.</text>
</comment>
<dbReference type="GO" id="GO:0008703">
    <property type="term" value="F:5-amino-6-(5-phosphoribosylamino)uracil reductase activity"/>
    <property type="evidence" value="ECO:0007669"/>
    <property type="project" value="UniProtKB-EC"/>
</dbReference>
<keyword evidence="12" id="KW-0511">Multifunctional enzyme</keyword>
<feature type="binding site" evidence="15">
    <location>
        <position position="208"/>
    </location>
    <ligand>
        <name>substrate</name>
    </ligand>
</feature>
<evidence type="ECO:0000256" key="15">
    <source>
        <dbReference type="PIRSR" id="PIRSR006769-2"/>
    </source>
</evidence>
<evidence type="ECO:0000256" key="9">
    <source>
        <dbReference type="ARBA" id="ARBA00022833"/>
    </source>
</evidence>
<comment type="cofactor">
    <cofactor evidence="13 16">
        <name>Zn(2+)</name>
        <dbReference type="ChEBI" id="CHEBI:29105"/>
    </cofactor>
    <text evidence="13 16">Binds 1 zinc ion.</text>
</comment>
<evidence type="ECO:0000256" key="5">
    <source>
        <dbReference type="ARBA" id="ARBA00007417"/>
    </source>
</evidence>
<evidence type="ECO:0000313" key="18">
    <source>
        <dbReference type="EMBL" id="SFK51569.1"/>
    </source>
</evidence>
<dbReference type="UniPathway" id="UPA00275">
    <property type="reaction ID" value="UER00401"/>
</dbReference>
<comment type="catalytic activity">
    <reaction evidence="13">
        <text>5-amino-6-(5-phospho-D-ribitylamino)uracil + NADP(+) = 5-amino-6-(5-phospho-D-ribosylamino)uracil + NADPH + H(+)</text>
        <dbReference type="Rhea" id="RHEA:17845"/>
        <dbReference type="ChEBI" id="CHEBI:15378"/>
        <dbReference type="ChEBI" id="CHEBI:57783"/>
        <dbReference type="ChEBI" id="CHEBI:58349"/>
        <dbReference type="ChEBI" id="CHEBI:58421"/>
        <dbReference type="ChEBI" id="CHEBI:58453"/>
        <dbReference type="EC" id="1.1.1.193"/>
    </reaction>
</comment>
<dbReference type="FunFam" id="3.40.140.10:FF:000025">
    <property type="entry name" value="Riboflavin biosynthesis protein RibD"/>
    <property type="match status" value="1"/>
</dbReference>
<comment type="pathway">
    <text evidence="2 13">Cofactor biosynthesis; riboflavin biosynthesis; 5-amino-6-(D-ribitylamino)uracil from GTP: step 2/4.</text>
</comment>
<dbReference type="Pfam" id="PF01872">
    <property type="entry name" value="RibD_C"/>
    <property type="match status" value="1"/>
</dbReference>
<dbReference type="GO" id="GO:0008270">
    <property type="term" value="F:zinc ion binding"/>
    <property type="evidence" value="ECO:0007669"/>
    <property type="project" value="InterPro"/>
</dbReference>
<feature type="active site" description="Proton donor" evidence="14">
    <location>
        <position position="56"/>
    </location>
</feature>
<organism evidence="18 19">
    <name type="scientific">Rhodanobacter glycinis</name>
    <dbReference type="NCBI Taxonomy" id="582702"/>
    <lineage>
        <taxon>Bacteria</taxon>
        <taxon>Pseudomonadati</taxon>
        <taxon>Pseudomonadota</taxon>
        <taxon>Gammaproteobacteria</taxon>
        <taxon>Lysobacterales</taxon>
        <taxon>Rhodanobacteraceae</taxon>
        <taxon>Rhodanobacter</taxon>
    </lineage>
</organism>
<feature type="binding site" evidence="15">
    <location>
        <position position="188"/>
    </location>
    <ligand>
        <name>substrate</name>
    </ligand>
</feature>
<proteinExistence type="inferred from homology"/>
<dbReference type="AlphaFoldDB" id="A0A1I4A6Y9"/>
<dbReference type="PROSITE" id="PS00903">
    <property type="entry name" value="CYT_DCMP_DEAMINASES_1"/>
    <property type="match status" value="1"/>
</dbReference>
<evidence type="ECO:0000256" key="11">
    <source>
        <dbReference type="ARBA" id="ARBA00023002"/>
    </source>
</evidence>
<evidence type="ECO:0000256" key="14">
    <source>
        <dbReference type="PIRSR" id="PIRSR006769-1"/>
    </source>
</evidence>